<dbReference type="InterPro" id="IPR001114">
    <property type="entry name" value="Adenylosuccinate_synthetase"/>
</dbReference>
<dbReference type="GO" id="GO:0046872">
    <property type="term" value="F:metal ion binding"/>
    <property type="evidence" value="ECO:0007669"/>
    <property type="project" value="UniProtKB-KW"/>
</dbReference>
<dbReference type="CDD" id="cd03108">
    <property type="entry name" value="AdSS"/>
    <property type="match status" value="1"/>
</dbReference>
<dbReference type="FunFam" id="3.90.170.10:FF:000001">
    <property type="entry name" value="Adenylosuccinate synthetase"/>
    <property type="match status" value="1"/>
</dbReference>
<evidence type="ECO:0000256" key="6">
    <source>
        <dbReference type="ARBA" id="ARBA00022755"/>
    </source>
</evidence>
<dbReference type="InterPro" id="IPR027417">
    <property type="entry name" value="P-loop_NTPase"/>
</dbReference>
<dbReference type="Gene3D" id="3.40.440.10">
    <property type="entry name" value="Adenylosuccinate Synthetase, subunit A, domain 1"/>
    <property type="match status" value="1"/>
</dbReference>
<evidence type="ECO:0000256" key="5">
    <source>
        <dbReference type="ARBA" id="ARBA00022741"/>
    </source>
</evidence>
<proteinExistence type="inferred from homology"/>
<dbReference type="InterPro" id="IPR042110">
    <property type="entry name" value="Adenylosuccinate_synth_dom2"/>
</dbReference>
<keyword evidence="3" id="KW-0436">Ligase</keyword>
<dbReference type="Gene3D" id="3.90.170.10">
    <property type="entry name" value="Adenylosuccinate Synthetase, subunit A, domain 3"/>
    <property type="match status" value="1"/>
</dbReference>
<dbReference type="FunFam" id="1.10.300.10:FF:000001">
    <property type="entry name" value="Adenylosuccinate synthetase"/>
    <property type="match status" value="1"/>
</dbReference>
<dbReference type="GO" id="GO:0005737">
    <property type="term" value="C:cytoplasm"/>
    <property type="evidence" value="ECO:0007669"/>
    <property type="project" value="TreeGrafter"/>
</dbReference>
<keyword evidence="6" id="KW-0658">Purine biosynthesis</keyword>
<evidence type="ECO:0000313" key="9">
    <source>
        <dbReference type="EMBL" id="KKO03560.1"/>
    </source>
</evidence>
<keyword evidence="7" id="KW-0460">Magnesium</keyword>
<evidence type="ECO:0000256" key="7">
    <source>
        <dbReference type="ARBA" id="ARBA00022842"/>
    </source>
</evidence>
<dbReference type="PANTHER" id="PTHR11846">
    <property type="entry name" value="ADENYLOSUCCINATE SYNTHETASE"/>
    <property type="match status" value="1"/>
</dbReference>
<organism evidence="9">
    <name type="scientific">marine sediment metagenome</name>
    <dbReference type="NCBI Taxonomy" id="412755"/>
    <lineage>
        <taxon>unclassified sequences</taxon>
        <taxon>metagenomes</taxon>
        <taxon>ecological metagenomes</taxon>
    </lineage>
</organism>
<evidence type="ECO:0000256" key="1">
    <source>
        <dbReference type="ARBA" id="ARBA00001946"/>
    </source>
</evidence>
<dbReference type="InterPro" id="IPR042109">
    <property type="entry name" value="Adenylosuccinate_synth_dom1"/>
</dbReference>
<comment type="cofactor">
    <cofactor evidence="1">
        <name>Mg(2+)</name>
        <dbReference type="ChEBI" id="CHEBI:18420"/>
    </cofactor>
</comment>
<dbReference type="Pfam" id="PF00709">
    <property type="entry name" value="Adenylsucc_synt"/>
    <property type="match status" value="1"/>
</dbReference>
<dbReference type="PROSITE" id="PS00513">
    <property type="entry name" value="ADENYLOSUCCIN_SYN_2"/>
    <property type="match status" value="1"/>
</dbReference>
<dbReference type="GO" id="GO:0005525">
    <property type="term" value="F:GTP binding"/>
    <property type="evidence" value="ECO:0007669"/>
    <property type="project" value="UniProtKB-KW"/>
</dbReference>
<dbReference type="InterPro" id="IPR033128">
    <property type="entry name" value="Adenylosuccin_syn_Lys_AS"/>
</dbReference>
<reference evidence="9" key="1">
    <citation type="journal article" date="2015" name="Nature">
        <title>Complex archaea that bridge the gap between prokaryotes and eukaryotes.</title>
        <authorList>
            <person name="Spang A."/>
            <person name="Saw J.H."/>
            <person name="Jorgensen S.L."/>
            <person name="Zaremba-Niedzwiedzka K."/>
            <person name="Martijn J."/>
            <person name="Lind A.E."/>
            <person name="van Eijk R."/>
            <person name="Schleper C."/>
            <person name="Guy L."/>
            <person name="Ettema T.J."/>
        </authorList>
    </citation>
    <scope>NUCLEOTIDE SEQUENCE</scope>
</reference>
<dbReference type="SMART" id="SM00788">
    <property type="entry name" value="Adenylsucc_synt"/>
    <property type="match status" value="1"/>
</dbReference>
<evidence type="ECO:0008006" key="10">
    <source>
        <dbReference type="Google" id="ProtNLM"/>
    </source>
</evidence>
<evidence type="ECO:0000256" key="2">
    <source>
        <dbReference type="ARBA" id="ARBA00011738"/>
    </source>
</evidence>
<name>A0A0F9VHL1_9ZZZZ</name>
<dbReference type="NCBIfam" id="TIGR00184">
    <property type="entry name" value="purA"/>
    <property type="match status" value="1"/>
</dbReference>
<dbReference type="Gene3D" id="1.10.300.10">
    <property type="entry name" value="Adenylosuccinate Synthetase, subunit A, domain 2"/>
    <property type="match status" value="1"/>
</dbReference>
<evidence type="ECO:0000256" key="4">
    <source>
        <dbReference type="ARBA" id="ARBA00022723"/>
    </source>
</evidence>
<protein>
    <recommendedName>
        <fullName evidence="10">Adenylosuccinate synthetase</fullName>
    </recommendedName>
</protein>
<dbReference type="GO" id="GO:0004019">
    <property type="term" value="F:adenylosuccinate synthase activity"/>
    <property type="evidence" value="ECO:0007669"/>
    <property type="project" value="InterPro"/>
</dbReference>
<gene>
    <name evidence="9" type="ORF">LCGC14_0094850</name>
</gene>
<dbReference type="InterPro" id="IPR042111">
    <property type="entry name" value="Adenylosuccinate_synth_dom3"/>
</dbReference>
<keyword evidence="5" id="KW-0547">Nucleotide-binding</keyword>
<comment type="subunit">
    <text evidence="2">Homodimer.</text>
</comment>
<dbReference type="NCBIfam" id="NF002223">
    <property type="entry name" value="PRK01117.1"/>
    <property type="match status" value="1"/>
</dbReference>
<dbReference type="PANTHER" id="PTHR11846:SF0">
    <property type="entry name" value="ADENYLOSUCCINATE SYNTHETASE"/>
    <property type="match status" value="1"/>
</dbReference>
<dbReference type="GO" id="GO:0044208">
    <property type="term" value="P:'de novo' AMP biosynthetic process"/>
    <property type="evidence" value="ECO:0007669"/>
    <property type="project" value="TreeGrafter"/>
</dbReference>
<keyword evidence="4" id="KW-0479">Metal-binding</keyword>
<comment type="caution">
    <text evidence="9">The sequence shown here is derived from an EMBL/GenBank/DDBJ whole genome shotgun (WGS) entry which is preliminary data.</text>
</comment>
<dbReference type="AlphaFoldDB" id="A0A0F9VHL1"/>
<sequence length="434" mass="46337">MTAQNVTVIGLHWGDEGKGKTVDALARLCRYVVRYCGGANAGHTVQVGDEKFAFHLIPCGILNDETINVVGNGVVFDPEVALGEIADLRDRGVAIGPDNFCISAAAHVVMPWHKLQDRLSEQALGDRKLGTTARGIGPCYADKASRTLAVRMGDLVAADTLADKLRGIADVKSRVLAAMYGADPIDVDAVIDEYTDYGRQLEPMVGNAGALLRRGVAAGERILFEGGHGTLLDVDHGSYPFVTSSSVTACGVPAGVGVPPSAIGKVVGILKAYTTRVGAGPFPTEQDNETGDYLRQRGREYGTTTGRPRRCGWLDAVSGRYAVELSGVTEIALSLLDVLTGLKEINICVGYRIDGQDVVDYDPAAMGRVECVYETFPGWDEEIGACRRFDDLPAAARAYVERIEQLLGAPVGLISVGPQRDEIIVYRTQIQGLA</sequence>
<evidence type="ECO:0000256" key="3">
    <source>
        <dbReference type="ARBA" id="ARBA00022598"/>
    </source>
</evidence>
<keyword evidence="8" id="KW-0342">GTP-binding</keyword>
<dbReference type="GO" id="GO:0046040">
    <property type="term" value="P:IMP metabolic process"/>
    <property type="evidence" value="ECO:0007669"/>
    <property type="project" value="TreeGrafter"/>
</dbReference>
<accession>A0A0F9VHL1</accession>
<dbReference type="SUPFAM" id="SSF52540">
    <property type="entry name" value="P-loop containing nucleoside triphosphate hydrolases"/>
    <property type="match status" value="1"/>
</dbReference>
<dbReference type="EMBL" id="LAZR01000026">
    <property type="protein sequence ID" value="KKO03560.1"/>
    <property type="molecule type" value="Genomic_DNA"/>
</dbReference>
<dbReference type="HAMAP" id="MF_00011">
    <property type="entry name" value="Adenylosucc_synth"/>
    <property type="match status" value="1"/>
</dbReference>
<evidence type="ECO:0000256" key="8">
    <source>
        <dbReference type="ARBA" id="ARBA00023134"/>
    </source>
</evidence>